<proteinExistence type="predicted"/>
<evidence type="ECO:0000313" key="1">
    <source>
        <dbReference type="EMBL" id="MBP2436932.1"/>
    </source>
</evidence>
<dbReference type="EMBL" id="JAGIOL010000001">
    <property type="protein sequence ID" value="MBP2436932.1"/>
    <property type="molecule type" value="Genomic_DNA"/>
</dbReference>
<name>A0ABS4ZI28_9MICO</name>
<accession>A0ABS4ZI28</accession>
<dbReference type="Proteomes" id="UP001519362">
    <property type="component" value="Unassembled WGS sequence"/>
</dbReference>
<protein>
    <submittedName>
        <fullName evidence="1">Uncharacterized protein</fullName>
    </submittedName>
</protein>
<reference evidence="1 2" key="1">
    <citation type="submission" date="2021-03" db="EMBL/GenBank/DDBJ databases">
        <title>Sequencing the genomes of 1000 actinobacteria strains.</title>
        <authorList>
            <person name="Klenk H.-P."/>
        </authorList>
    </citation>
    <scope>NUCLEOTIDE SEQUENCE [LARGE SCALE GENOMIC DNA]</scope>
    <source>
        <strain evidence="1 2">DSM 24221</strain>
    </source>
</reference>
<evidence type="ECO:0000313" key="2">
    <source>
        <dbReference type="Proteomes" id="UP001519362"/>
    </source>
</evidence>
<gene>
    <name evidence="1" type="ORF">JOF34_001518</name>
</gene>
<comment type="caution">
    <text evidence="1">The sequence shown here is derived from an EMBL/GenBank/DDBJ whole genome shotgun (WGS) entry which is preliminary data.</text>
</comment>
<sequence length="58" mass="6707">MFLLTHPEFAEGVRDRHRAIENGFPDEEIDERRASAIPFLTDSSVYRAEREKAAPQSF</sequence>
<dbReference type="RefSeq" id="WP_165135171.1">
    <property type="nucleotide sequence ID" value="NZ_CP049253.1"/>
</dbReference>
<keyword evidence="2" id="KW-1185">Reference proteome</keyword>
<organism evidence="1 2">
    <name type="scientific">Microbacterium amylolyticum</name>
    <dbReference type="NCBI Taxonomy" id="936337"/>
    <lineage>
        <taxon>Bacteria</taxon>
        <taxon>Bacillati</taxon>
        <taxon>Actinomycetota</taxon>
        <taxon>Actinomycetes</taxon>
        <taxon>Micrococcales</taxon>
        <taxon>Microbacteriaceae</taxon>
        <taxon>Microbacterium</taxon>
    </lineage>
</organism>